<dbReference type="CDD" id="cd19071">
    <property type="entry name" value="AKR_AKR1-5-like"/>
    <property type="match status" value="1"/>
</dbReference>
<dbReference type="PROSITE" id="PS00062">
    <property type="entry name" value="ALDOKETO_REDUCTASE_2"/>
    <property type="match status" value="1"/>
</dbReference>
<sequence length="312" mass="34537">MSKYLRLGLELSQLVEAQIAEGIRQSGVPRSEIFITSKFWPHFAAPENVEKALEITLEALQTDYIDLFLAHFPVAIKPSGDLYQAKMFIGATPKDQKAAVDSDGNYVPDLEHCSRLLAKLNGGEGSFVPTWLAMKDLVKSGRCRAVGVSNFEIEHLAELLPHASHDDVPISCNQIEANPWYPNNDLLNFMRGWDILATIYSPFAPKTFPGGEATTGEPFKPNGILLLEEPNVKDIARRNGLDVGQVLQSWAVQRETIPLAKSQNPTRIQSNLVIRELSQDDLRLLEALALPGKKGKSLDVNVFFPGVTVNHK</sequence>
<proteinExistence type="predicted"/>
<dbReference type="InterPro" id="IPR023210">
    <property type="entry name" value="NADP_OxRdtase_dom"/>
</dbReference>
<dbReference type="InterPro" id="IPR036812">
    <property type="entry name" value="NAD(P)_OxRdtase_dom_sf"/>
</dbReference>
<keyword evidence="1" id="KW-0560">Oxidoreductase</keyword>
<evidence type="ECO:0000313" key="3">
    <source>
        <dbReference type="EMBL" id="KAJ4245710.1"/>
    </source>
</evidence>
<comment type="caution">
    <text evidence="3">The sequence shown here is derived from an EMBL/GenBank/DDBJ whole genome shotgun (WGS) entry which is preliminary data.</text>
</comment>
<feature type="domain" description="NADP-dependent oxidoreductase" evidence="2">
    <location>
        <begin position="15"/>
        <end position="288"/>
    </location>
</feature>
<reference evidence="3" key="1">
    <citation type="submission" date="2022-09" db="EMBL/GenBank/DDBJ databases">
        <title>Fusarium specimens isolated from Avocado Roots.</title>
        <authorList>
            <person name="Stajich J."/>
            <person name="Roper C."/>
            <person name="Heimlech-Rivalta G."/>
        </authorList>
    </citation>
    <scope>NUCLEOTIDE SEQUENCE</scope>
    <source>
        <strain evidence="3">CF00136</strain>
    </source>
</reference>
<evidence type="ECO:0000313" key="4">
    <source>
        <dbReference type="Proteomes" id="UP001152049"/>
    </source>
</evidence>
<keyword evidence="4" id="KW-1185">Reference proteome</keyword>
<accession>A0A9W8RNR5</accession>
<protein>
    <recommendedName>
        <fullName evidence="2">NADP-dependent oxidoreductase domain-containing protein</fullName>
    </recommendedName>
</protein>
<dbReference type="Gene3D" id="3.20.20.100">
    <property type="entry name" value="NADP-dependent oxidoreductase domain"/>
    <property type="match status" value="1"/>
</dbReference>
<dbReference type="SUPFAM" id="SSF51430">
    <property type="entry name" value="NAD(P)-linked oxidoreductase"/>
    <property type="match status" value="1"/>
</dbReference>
<dbReference type="GO" id="GO:0016491">
    <property type="term" value="F:oxidoreductase activity"/>
    <property type="evidence" value="ECO:0007669"/>
    <property type="project" value="UniProtKB-KW"/>
</dbReference>
<dbReference type="Proteomes" id="UP001152049">
    <property type="component" value="Unassembled WGS sequence"/>
</dbReference>
<dbReference type="Pfam" id="PF00248">
    <property type="entry name" value="Aldo_ket_red"/>
    <property type="match status" value="1"/>
</dbReference>
<organism evidence="3 4">
    <name type="scientific">Fusarium torreyae</name>
    <dbReference type="NCBI Taxonomy" id="1237075"/>
    <lineage>
        <taxon>Eukaryota</taxon>
        <taxon>Fungi</taxon>
        <taxon>Dikarya</taxon>
        <taxon>Ascomycota</taxon>
        <taxon>Pezizomycotina</taxon>
        <taxon>Sordariomycetes</taxon>
        <taxon>Hypocreomycetidae</taxon>
        <taxon>Hypocreales</taxon>
        <taxon>Nectriaceae</taxon>
        <taxon>Fusarium</taxon>
    </lineage>
</organism>
<dbReference type="EMBL" id="JAOQAZ010000045">
    <property type="protein sequence ID" value="KAJ4245710.1"/>
    <property type="molecule type" value="Genomic_DNA"/>
</dbReference>
<dbReference type="InterPro" id="IPR020471">
    <property type="entry name" value="AKR"/>
</dbReference>
<dbReference type="PIRSF" id="PIRSF000097">
    <property type="entry name" value="AKR"/>
    <property type="match status" value="1"/>
</dbReference>
<dbReference type="OrthoDB" id="416253at2759"/>
<evidence type="ECO:0000256" key="1">
    <source>
        <dbReference type="ARBA" id="ARBA00023002"/>
    </source>
</evidence>
<dbReference type="PANTHER" id="PTHR11732">
    <property type="entry name" value="ALDO/KETO REDUCTASE"/>
    <property type="match status" value="1"/>
</dbReference>
<dbReference type="InterPro" id="IPR018170">
    <property type="entry name" value="Aldo/ket_reductase_CS"/>
</dbReference>
<name>A0A9W8RNR5_9HYPO</name>
<gene>
    <name evidence="3" type="ORF">NW762_013834</name>
</gene>
<dbReference type="AlphaFoldDB" id="A0A9W8RNR5"/>
<evidence type="ECO:0000259" key="2">
    <source>
        <dbReference type="Pfam" id="PF00248"/>
    </source>
</evidence>